<protein>
    <submittedName>
        <fullName evidence="2">Uncharacterized protein</fullName>
    </submittedName>
</protein>
<evidence type="ECO:0000256" key="1">
    <source>
        <dbReference type="SAM" id="MobiDB-lite"/>
    </source>
</evidence>
<dbReference type="Proteomes" id="UP001221686">
    <property type="component" value="Unassembled WGS sequence"/>
</dbReference>
<name>A0ABT5DXA0_9BACT</name>
<organism evidence="2 3">
    <name type="scientific">Nannocystis bainbridge</name>
    <dbReference type="NCBI Taxonomy" id="2995303"/>
    <lineage>
        <taxon>Bacteria</taxon>
        <taxon>Pseudomonadati</taxon>
        <taxon>Myxococcota</taxon>
        <taxon>Polyangia</taxon>
        <taxon>Nannocystales</taxon>
        <taxon>Nannocystaceae</taxon>
        <taxon>Nannocystis</taxon>
    </lineage>
</organism>
<proteinExistence type="predicted"/>
<reference evidence="2 3" key="1">
    <citation type="submission" date="2022-11" db="EMBL/GenBank/DDBJ databases">
        <title>Minimal conservation of predation-associated metabolite biosynthetic gene clusters underscores biosynthetic potential of Myxococcota including descriptions for ten novel species: Archangium lansinium sp. nov., Myxococcus landrumus sp. nov., Nannocystis bai.</title>
        <authorList>
            <person name="Ahearne A."/>
            <person name="Stevens C."/>
            <person name="Dowd S."/>
        </authorList>
    </citation>
    <scope>NUCLEOTIDE SEQUENCE [LARGE SCALE GENOMIC DNA]</scope>
    <source>
        <strain evidence="2 3">BB15-2</strain>
    </source>
</reference>
<comment type="caution">
    <text evidence="2">The sequence shown here is derived from an EMBL/GenBank/DDBJ whole genome shotgun (WGS) entry which is preliminary data.</text>
</comment>
<evidence type="ECO:0000313" key="2">
    <source>
        <dbReference type="EMBL" id="MDC0717062.1"/>
    </source>
</evidence>
<dbReference type="PROSITE" id="PS51257">
    <property type="entry name" value="PROKAR_LIPOPROTEIN"/>
    <property type="match status" value="1"/>
</dbReference>
<dbReference type="RefSeq" id="WP_272085547.1">
    <property type="nucleotide sequence ID" value="NZ_JAQNDL010000001.1"/>
</dbReference>
<accession>A0ABT5DXA0</accession>
<feature type="compositionally biased region" description="Polar residues" evidence="1">
    <location>
        <begin position="75"/>
        <end position="91"/>
    </location>
</feature>
<feature type="compositionally biased region" description="Low complexity" evidence="1">
    <location>
        <begin position="37"/>
        <end position="53"/>
    </location>
</feature>
<sequence length="248" mass="25208">MRITLLTLPVLSTILACGPEAPGDSETEPGTTGTGTAGTTDSGTASSDSVSATEPPATTDALPTTGPETSTSGPVETTTSGPVETSTSGPIETTSGPVETTTSTTVDPSTTTTGETDGAPGFEFAVQFWAGGLDHLTLRMAALKDDYCVEIQFARPGGSELPGLTLPTDWWYQGATVSPGVVDCLDFMASLPPGAFADSIAGSAAWTTDSFCPSTLDAFELLLEFPQDEPWVPADVQVFGGPVAVSGC</sequence>
<feature type="region of interest" description="Disordered" evidence="1">
    <location>
        <begin position="17"/>
        <end position="120"/>
    </location>
</feature>
<keyword evidence="3" id="KW-1185">Reference proteome</keyword>
<feature type="compositionally biased region" description="Low complexity" evidence="1">
    <location>
        <begin position="92"/>
        <end position="118"/>
    </location>
</feature>
<dbReference type="EMBL" id="JAQNDL010000001">
    <property type="protein sequence ID" value="MDC0717062.1"/>
    <property type="molecule type" value="Genomic_DNA"/>
</dbReference>
<feature type="compositionally biased region" description="Low complexity" evidence="1">
    <location>
        <begin position="63"/>
        <end position="74"/>
    </location>
</feature>
<evidence type="ECO:0000313" key="3">
    <source>
        <dbReference type="Proteomes" id="UP001221686"/>
    </source>
</evidence>
<feature type="compositionally biased region" description="Low complexity" evidence="1">
    <location>
        <begin position="22"/>
        <end position="31"/>
    </location>
</feature>
<gene>
    <name evidence="2" type="ORF">POL25_09175</name>
</gene>